<dbReference type="Gene3D" id="3.30.2030.20">
    <property type="match status" value="1"/>
</dbReference>
<evidence type="ECO:0000313" key="9">
    <source>
        <dbReference type="Proteomes" id="UP001500729"/>
    </source>
</evidence>
<proteinExistence type="predicted"/>
<evidence type="ECO:0000256" key="7">
    <source>
        <dbReference type="SAM" id="SignalP"/>
    </source>
</evidence>
<dbReference type="Pfam" id="PF16708">
    <property type="entry name" value="LppA"/>
    <property type="match status" value="1"/>
</dbReference>
<keyword evidence="3 7" id="KW-0732">Signal</keyword>
<dbReference type="EMBL" id="BAAAGS010000088">
    <property type="protein sequence ID" value="GAA0560701.1"/>
    <property type="molecule type" value="Genomic_DNA"/>
</dbReference>
<feature type="chain" id="PRO_5047201064" description="LppA-like lipoprotein" evidence="7">
    <location>
        <begin position="19"/>
        <end position="170"/>
    </location>
</feature>
<protein>
    <recommendedName>
        <fullName evidence="10">LppA-like lipoprotein</fullName>
    </recommendedName>
</protein>
<accession>A0ABN1E7E0</accession>
<evidence type="ECO:0000256" key="2">
    <source>
        <dbReference type="ARBA" id="ARBA00022475"/>
    </source>
</evidence>
<name>A0ABN1E7E0_SACER</name>
<evidence type="ECO:0000256" key="4">
    <source>
        <dbReference type="ARBA" id="ARBA00023136"/>
    </source>
</evidence>
<evidence type="ECO:0000256" key="3">
    <source>
        <dbReference type="ARBA" id="ARBA00022729"/>
    </source>
</evidence>
<evidence type="ECO:0000256" key="6">
    <source>
        <dbReference type="ARBA" id="ARBA00023288"/>
    </source>
</evidence>
<keyword evidence="5" id="KW-0564">Palmitate</keyword>
<comment type="subcellular location">
    <subcellularLocation>
        <location evidence="1">Cell membrane</location>
        <topology evidence="1">Lipid-anchor</topology>
    </subcellularLocation>
</comment>
<keyword evidence="9" id="KW-1185">Reference proteome</keyword>
<sequence length="170" mass="18129">MKKLVLFTLCAVLAAGCAGRPGTTPGGDVEDQRATLQQRPSIEEASARYDEMQRAVRERLSAEIGSLNWTPREPMSSAGCADFPNLGGETRVLESWRSAGNLPDADWPRAVEIVAEVTAQYGFGAVEVVVDRAGDHEITATDQYGASYLFGTAKNTLLTVSTGCHLPQGG</sequence>
<dbReference type="PROSITE" id="PS51257">
    <property type="entry name" value="PROKAR_LIPOPROTEIN"/>
    <property type="match status" value="1"/>
</dbReference>
<keyword evidence="6" id="KW-0449">Lipoprotein</keyword>
<keyword evidence="4" id="KW-0472">Membrane</keyword>
<organism evidence="8 9">
    <name type="scientific">Saccharopolyspora erythraea</name>
    <name type="common">Streptomyces erythraeus</name>
    <dbReference type="NCBI Taxonomy" id="1836"/>
    <lineage>
        <taxon>Bacteria</taxon>
        <taxon>Bacillati</taxon>
        <taxon>Actinomycetota</taxon>
        <taxon>Actinomycetes</taxon>
        <taxon>Pseudonocardiales</taxon>
        <taxon>Pseudonocardiaceae</taxon>
        <taxon>Saccharopolyspora</taxon>
    </lineage>
</organism>
<evidence type="ECO:0000256" key="5">
    <source>
        <dbReference type="ARBA" id="ARBA00023139"/>
    </source>
</evidence>
<feature type="signal peptide" evidence="7">
    <location>
        <begin position="1"/>
        <end position="18"/>
    </location>
</feature>
<dbReference type="Proteomes" id="UP001500729">
    <property type="component" value="Unassembled WGS sequence"/>
</dbReference>
<evidence type="ECO:0000313" key="8">
    <source>
        <dbReference type="EMBL" id="GAA0560701.1"/>
    </source>
</evidence>
<evidence type="ECO:0000256" key="1">
    <source>
        <dbReference type="ARBA" id="ARBA00004193"/>
    </source>
</evidence>
<keyword evidence="2" id="KW-1003">Cell membrane</keyword>
<reference evidence="8 9" key="1">
    <citation type="journal article" date="2019" name="Int. J. Syst. Evol. Microbiol.">
        <title>The Global Catalogue of Microorganisms (GCM) 10K type strain sequencing project: providing services to taxonomists for standard genome sequencing and annotation.</title>
        <authorList>
            <consortium name="The Broad Institute Genomics Platform"/>
            <consortium name="The Broad Institute Genome Sequencing Center for Infectious Disease"/>
            <person name="Wu L."/>
            <person name="Ma J."/>
        </authorList>
    </citation>
    <scope>NUCLEOTIDE SEQUENCE [LARGE SCALE GENOMIC DNA]</scope>
    <source>
        <strain evidence="8 9">JCM 10303</strain>
    </source>
</reference>
<dbReference type="InterPro" id="IPR032018">
    <property type="entry name" value="LppA/LppB/LprP"/>
</dbReference>
<dbReference type="RefSeq" id="WP_021341957.1">
    <property type="nucleotide sequence ID" value="NZ_BAAAGS010000088.1"/>
</dbReference>
<comment type="caution">
    <text evidence="8">The sequence shown here is derived from an EMBL/GenBank/DDBJ whole genome shotgun (WGS) entry which is preliminary data.</text>
</comment>
<evidence type="ECO:0008006" key="10">
    <source>
        <dbReference type="Google" id="ProtNLM"/>
    </source>
</evidence>
<gene>
    <name evidence="8" type="ORF">GCM10009533_67120</name>
</gene>